<dbReference type="Gene3D" id="3.40.630.30">
    <property type="match status" value="1"/>
</dbReference>
<dbReference type="OrthoDB" id="4993507at2759"/>
<gene>
    <name evidence="2" type="ORF">BKA59DRAFT_296902</name>
</gene>
<evidence type="ECO:0000259" key="1">
    <source>
        <dbReference type="PROSITE" id="PS51186"/>
    </source>
</evidence>
<dbReference type="InterPro" id="IPR051531">
    <property type="entry name" value="N-acetyltransferase"/>
</dbReference>
<dbReference type="PROSITE" id="PS51186">
    <property type="entry name" value="GNAT"/>
    <property type="match status" value="1"/>
</dbReference>
<dbReference type="PANTHER" id="PTHR43792">
    <property type="entry name" value="GNAT FAMILY, PUTATIVE (AFU_ORTHOLOGUE AFUA_3G00765)-RELATED-RELATED"/>
    <property type="match status" value="1"/>
</dbReference>
<dbReference type="InterPro" id="IPR000182">
    <property type="entry name" value="GNAT_dom"/>
</dbReference>
<dbReference type="SUPFAM" id="SSF55729">
    <property type="entry name" value="Acyl-CoA N-acyltransferases (Nat)"/>
    <property type="match status" value="1"/>
</dbReference>
<name>A0A8K0RP95_9HYPO</name>
<protein>
    <recommendedName>
        <fullName evidence="1">N-acetyltransferase domain-containing protein</fullName>
    </recommendedName>
</protein>
<evidence type="ECO:0000313" key="3">
    <source>
        <dbReference type="Proteomes" id="UP000813427"/>
    </source>
</evidence>
<dbReference type="GO" id="GO:0016747">
    <property type="term" value="F:acyltransferase activity, transferring groups other than amino-acyl groups"/>
    <property type="evidence" value="ECO:0007669"/>
    <property type="project" value="InterPro"/>
</dbReference>
<feature type="domain" description="N-acetyltransferase" evidence="1">
    <location>
        <begin position="37"/>
        <end position="208"/>
    </location>
</feature>
<dbReference type="InterPro" id="IPR016181">
    <property type="entry name" value="Acyl_CoA_acyltransferase"/>
</dbReference>
<accession>A0A8K0RP95</accession>
<evidence type="ECO:0000313" key="2">
    <source>
        <dbReference type="EMBL" id="KAH7236001.1"/>
    </source>
</evidence>
<dbReference type="PANTHER" id="PTHR43792:SF1">
    <property type="entry name" value="N-ACETYLTRANSFERASE DOMAIN-CONTAINING PROTEIN"/>
    <property type="match status" value="1"/>
</dbReference>
<dbReference type="AlphaFoldDB" id="A0A8K0RP95"/>
<dbReference type="Proteomes" id="UP000813427">
    <property type="component" value="Unassembled WGS sequence"/>
</dbReference>
<dbReference type="Pfam" id="PF13302">
    <property type="entry name" value="Acetyltransf_3"/>
    <property type="match status" value="1"/>
</dbReference>
<dbReference type="EMBL" id="JAGPXF010000007">
    <property type="protein sequence ID" value="KAH7236001.1"/>
    <property type="molecule type" value="Genomic_DNA"/>
</dbReference>
<organism evidence="2 3">
    <name type="scientific">Fusarium tricinctum</name>
    <dbReference type="NCBI Taxonomy" id="61284"/>
    <lineage>
        <taxon>Eukaryota</taxon>
        <taxon>Fungi</taxon>
        <taxon>Dikarya</taxon>
        <taxon>Ascomycota</taxon>
        <taxon>Pezizomycotina</taxon>
        <taxon>Sordariomycetes</taxon>
        <taxon>Hypocreomycetidae</taxon>
        <taxon>Hypocreales</taxon>
        <taxon>Nectriaceae</taxon>
        <taxon>Fusarium</taxon>
        <taxon>Fusarium tricinctum species complex</taxon>
    </lineage>
</organism>
<proteinExistence type="predicted"/>
<comment type="caution">
    <text evidence="2">The sequence shown here is derived from an EMBL/GenBank/DDBJ whole genome shotgun (WGS) entry which is preliminary data.</text>
</comment>
<keyword evidence="3" id="KW-1185">Reference proteome</keyword>
<sequence>MTANIVHQKALVRLEVISESHVYDFHKLWSSEEAALYSQRVVNDSFEESRKTFQERFLDVAVSRPWVVKRAIMVPRLDGEAGQEAAGFISAATPSPNGLLLSYHLRPDCWNRGYATAAVRIFLDEYWNVPRMALCSEIYTGSHLRGTKQADDARVMEIKHLIGEVDFENKGSMRVMEKCGGRVIGTVEDELLRFQGLRSHAVWQLDKPE</sequence>
<reference evidence="2" key="1">
    <citation type="journal article" date="2021" name="Nat. Commun.">
        <title>Genetic determinants of endophytism in the Arabidopsis root mycobiome.</title>
        <authorList>
            <person name="Mesny F."/>
            <person name="Miyauchi S."/>
            <person name="Thiergart T."/>
            <person name="Pickel B."/>
            <person name="Atanasova L."/>
            <person name="Karlsson M."/>
            <person name="Huettel B."/>
            <person name="Barry K.W."/>
            <person name="Haridas S."/>
            <person name="Chen C."/>
            <person name="Bauer D."/>
            <person name="Andreopoulos W."/>
            <person name="Pangilinan J."/>
            <person name="LaButti K."/>
            <person name="Riley R."/>
            <person name="Lipzen A."/>
            <person name="Clum A."/>
            <person name="Drula E."/>
            <person name="Henrissat B."/>
            <person name="Kohler A."/>
            <person name="Grigoriev I.V."/>
            <person name="Martin F.M."/>
            <person name="Hacquard S."/>
        </authorList>
    </citation>
    <scope>NUCLEOTIDE SEQUENCE</scope>
    <source>
        <strain evidence="2">MPI-SDFR-AT-0068</strain>
    </source>
</reference>